<evidence type="ECO:0000256" key="4">
    <source>
        <dbReference type="ARBA" id="ARBA00022989"/>
    </source>
</evidence>
<proteinExistence type="inferred from homology"/>
<evidence type="ECO:0000256" key="1">
    <source>
        <dbReference type="ARBA" id="ARBA00004141"/>
    </source>
</evidence>
<evidence type="ECO:0000256" key="2">
    <source>
        <dbReference type="ARBA" id="ARBA00009965"/>
    </source>
</evidence>
<dbReference type="OrthoDB" id="409173at2759"/>
<keyword evidence="3 6" id="KW-0812">Transmembrane</keyword>
<feature type="transmembrane region" description="Helical" evidence="6">
    <location>
        <begin position="211"/>
        <end position="229"/>
    </location>
</feature>
<protein>
    <submittedName>
        <fullName evidence="7">NRAMP family</fullName>
    </submittedName>
</protein>
<name>A0A8T2CD52_ARASU</name>
<feature type="transmembrane region" description="Helical" evidence="6">
    <location>
        <begin position="276"/>
        <end position="302"/>
    </location>
</feature>
<evidence type="ECO:0000256" key="6">
    <source>
        <dbReference type="SAM" id="Phobius"/>
    </source>
</evidence>
<dbReference type="PANTHER" id="PTHR11706:SF108">
    <property type="entry name" value="METAL TRANSPORTER NRAMP6"/>
    <property type="match status" value="1"/>
</dbReference>
<dbReference type="InterPro" id="IPR001046">
    <property type="entry name" value="NRAMP_fam"/>
</dbReference>
<feature type="transmembrane region" description="Helical" evidence="6">
    <location>
        <begin position="236"/>
        <end position="256"/>
    </location>
</feature>
<accession>A0A8T2CD52</accession>
<evidence type="ECO:0000256" key="5">
    <source>
        <dbReference type="ARBA" id="ARBA00023136"/>
    </source>
</evidence>
<keyword evidence="5 6" id="KW-0472">Membrane</keyword>
<reference evidence="7 8" key="1">
    <citation type="submission" date="2020-12" db="EMBL/GenBank/DDBJ databases">
        <title>Concerted genomic and epigenomic changes stabilize Arabidopsis allopolyploids.</title>
        <authorList>
            <person name="Chen Z."/>
        </authorList>
    </citation>
    <scope>NUCLEOTIDE SEQUENCE [LARGE SCALE GENOMIC DNA]</scope>
    <source>
        <strain evidence="7">As9502</strain>
        <tissue evidence="7">Leaf</tissue>
    </source>
</reference>
<comment type="caution">
    <text evidence="7">The sequence shown here is derived from an EMBL/GenBank/DDBJ whole genome shotgun (WGS) entry which is preliminary data.</text>
</comment>
<feature type="transmembrane region" description="Helical" evidence="6">
    <location>
        <begin position="309"/>
        <end position="334"/>
    </location>
</feature>
<dbReference type="AlphaFoldDB" id="A0A8T2CD52"/>
<evidence type="ECO:0000256" key="3">
    <source>
        <dbReference type="ARBA" id="ARBA00022692"/>
    </source>
</evidence>
<dbReference type="Proteomes" id="UP000694251">
    <property type="component" value="Chromosome 6"/>
</dbReference>
<organism evidence="7 8">
    <name type="scientific">Arabidopsis suecica</name>
    <name type="common">Swedish thale-cress</name>
    <name type="synonym">Cardaminopsis suecica</name>
    <dbReference type="NCBI Taxonomy" id="45249"/>
    <lineage>
        <taxon>Eukaryota</taxon>
        <taxon>Viridiplantae</taxon>
        <taxon>Streptophyta</taxon>
        <taxon>Embryophyta</taxon>
        <taxon>Tracheophyta</taxon>
        <taxon>Spermatophyta</taxon>
        <taxon>Magnoliopsida</taxon>
        <taxon>eudicotyledons</taxon>
        <taxon>Gunneridae</taxon>
        <taxon>Pentapetalae</taxon>
        <taxon>rosids</taxon>
        <taxon>malvids</taxon>
        <taxon>Brassicales</taxon>
        <taxon>Brassicaceae</taxon>
        <taxon>Camelineae</taxon>
        <taxon>Arabidopsis</taxon>
    </lineage>
</organism>
<keyword evidence="8" id="KW-1185">Reference proteome</keyword>
<comment type="subcellular location">
    <subcellularLocation>
        <location evidence="1">Membrane</location>
        <topology evidence="1">Multi-pass membrane protein</topology>
    </subcellularLocation>
</comment>
<comment type="similarity">
    <text evidence="2">Belongs to the NRAMP (TC 2.A.55) family.</text>
</comment>
<dbReference type="GO" id="GO:0005384">
    <property type="term" value="F:manganese ion transmembrane transporter activity"/>
    <property type="evidence" value="ECO:0007669"/>
    <property type="project" value="TreeGrafter"/>
</dbReference>
<evidence type="ECO:0000313" key="7">
    <source>
        <dbReference type="EMBL" id="KAG7597199.1"/>
    </source>
</evidence>
<gene>
    <name evidence="7" type="ORF">ISN44_As06g015940</name>
</gene>
<dbReference type="Pfam" id="PF01566">
    <property type="entry name" value="Nramp"/>
    <property type="match status" value="2"/>
</dbReference>
<evidence type="ECO:0000313" key="8">
    <source>
        <dbReference type="Proteomes" id="UP000694251"/>
    </source>
</evidence>
<dbReference type="GO" id="GO:0034755">
    <property type="term" value="P:iron ion transmembrane transport"/>
    <property type="evidence" value="ECO:0007669"/>
    <property type="project" value="TreeGrafter"/>
</dbReference>
<dbReference type="GO" id="GO:0015086">
    <property type="term" value="F:cadmium ion transmembrane transporter activity"/>
    <property type="evidence" value="ECO:0007669"/>
    <property type="project" value="TreeGrafter"/>
</dbReference>
<dbReference type="EMBL" id="JAEFBJ010000006">
    <property type="protein sequence ID" value="KAG7597199.1"/>
    <property type="molecule type" value="Genomic_DNA"/>
</dbReference>
<sequence>MAGATASGGNRSFSNSPLIENSDSNQIVVPEKKSWKNFFSYLGPGFLVSIAYIDPGNFETDLQSGAQYKYEVLTLDHIGGIMCSFGDSISCAVTLGVVTGKHLAEHCRAEYSKVPNFMLWVVAEIAVVACDIPEVCNASDLSPEDRASCQDLDLNKASFLLRNVVGKWSSKLFAIALLASGQSSTITGTYAGQYVMQGFLDLRLEPWFRNFLTRCLAIIPSLIVSLIGGSAGAGKLIIIASMILSFELPFALVPLLKFTSSKTKMGSHANSLVISSVTWIIGGLIMGINIYYLVSSFIKLLLHSQMNRVAIVFLGLLGFSGIAIYLAAIGYLVLRQNRESTHFLAFGNSQTEETLPREDIVNMQLPNRVAVTRDLN</sequence>
<keyword evidence="4 6" id="KW-1133">Transmembrane helix</keyword>
<dbReference type="GO" id="GO:0005886">
    <property type="term" value="C:plasma membrane"/>
    <property type="evidence" value="ECO:0007669"/>
    <property type="project" value="TreeGrafter"/>
</dbReference>
<dbReference type="PANTHER" id="PTHR11706">
    <property type="entry name" value="SOLUTE CARRIER PROTEIN FAMILY 11 MEMBER"/>
    <property type="match status" value="1"/>
</dbReference>